<protein>
    <recommendedName>
        <fullName evidence="2">DUF6593 domain-containing protein</fullName>
    </recommendedName>
</protein>
<feature type="compositionally biased region" description="Basic and acidic residues" evidence="1">
    <location>
        <begin position="100"/>
        <end position="121"/>
    </location>
</feature>
<evidence type="ECO:0000313" key="4">
    <source>
        <dbReference type="Proteomes" id="UP000292702"/>
    </source>
</evidence>
<evidence type="ECO:0000313" key="3">
    <source>
        <dbReference type="EMBL" id="TCD64677.1"/>
    </source>
</evidence>
<dbReference type="Proteomes" id="UP000292702">
    <property type="component" value="Unassembled WGS sequence"/>
</dbReference>
<dbReference type="AlphaFoldDB" id="A0A4V6N746"/>
<sequence>MSQKLVLTTTSLHNVVISNASDVIYYEIVTPKWERHLTKVSRLDPNTRLFDLVGELQNEDDKPVAMRLYGGSFRSTQDFLKNEPEGHGVEASSAGSQPTEDEKSRTEKLDVSPAEDDHCHPEPGGSSSKINKNFAFTSITAATSSSIGSEAKSKPSVQPAVSDKGHKPHNRADNHNFKWCEVASFNGKDGRKYTWRGDQKHLELLREDMPDYPVATYHRQKRYMYVLRMSQHPYLEVDSAAMDTLDSLILIGCGWEELKWWEEAIVHG</sequence>
<dbReference type="Pfam" id="PF20236">
    <property type="entry name" value="DUF6593"/>
    <property type="match status" value="1"/>
</dbReference>
<dbReference type="InterPro" id="IPR046528">
    <property type="entry name" value="DUF6593"/>
</dbReference>
<organism evidence="3 4">
    <name type="scientific">Steccherinum ochraceum</name>
    <dbReference type="NCBI Taxonomy" id="92696"/>
    <lineage>
        <taxon>Eukaryota</taxon>
        <taxon>Fungi</taxon>
        <taxon>Dikarya</taxon>
        <taxon>Basidiomycota</taxon>
        <taxon>Agaricomycotina</taxon>
        <taxon>Agaricomycetes</taxon>
        <taxon>Polyporales</taxon>
        <taxon>Steccherinaceae</taxon>
        <taxon>Steccherinum</taxon>
    </lineage>
</organism>
<proteinExistence type="predicted"/>
<reference evidence="3 4" key="1">
    <citation type="submission" date="2018-11" db="EMBL/GenBank/DDBJ databases">
        <title>Genome assembly of Steccherinum ochraceum LE-BIN_3174, the white-rot fungus of the Steccherinaceae family (The Residual Polyporoid clade, Polyporales, Basidiomycota).</title>
        <authorList>
            <person name="Fedorova T.V."/>
            <person name="Glazunova O.A."/>
            <person name="Landesman E.O."/>
            <person name="Moiseenko K.V."/>
            <person name="Psurtseva N.V."/>
            <person name="Savinova O.S."/>
            <person name="Shakhova N.V."/>
            <person name="Tyazhelova T.V."/>
            <person name="Vasina D.V."/>
        </authorList>
    </citation>
    <scope>NUCLEOTIDE SEQUENCE [LARGE SCALE GENOMIC DNA]</scope>
    <source>
        <strain evidence="3 4">LE-BIN_3174</strain>
    </source>
</reference>
<feature type="domain" description="DUF6593" evidence="2">
    <location>
        <begin position="177"/>
        <end position="250"/>
    </location>
</feature>
<feature type="region of interest" description="Disordered" evidence="1">
    <location>
        <begin position="77"/>
        <end position="131"/>
    </location>
</feature>
<evidence type="ECO:0000256" key="1">
    <source>
        <dbReference type="SAM" id="MobiDB-lite"/>
    </source>
</evidence>
<name>A0A4V6N746_9APHY</name>
<comment type="caution">
    <text evidence="3">The sequence shown here is derived from an EMBL/GenBank/DDBJ whole genome shotgun (WGS) entry which is preliminary data.</text>
</comment>
<keyword evidence="4" id="KW-1185">Reference proteome</keyword>
<feature type="region of interest" description="Disordered" evidence="1">
    <location>
        <begin position="145"/>
        <end position="173"/>
    </location>
</feature>
<accession>A0A4V6N746</accession>
<dbReference type="OrthoDB" id="3185381at2759"/>
<dbReference type="EMBL" id="RWJN01000222">
    <property type="protein sequence ID" value="TCD64677.1"/>
    <property type="molecule type" value="Genomic_DNA"/>
</dbReference>
<gene>
    <name evidence="3" type="ORF">EIP91_003791</name>
</gene>
<evidence type="ECO:0000259" key="2">
    <source>
        <dbReference type="Pfam" id="PF20236"/>
    </source>
</evidence>